<name>A0A8T0J1Y2_CERPU</name>
<protein>
    <submittedName>
        <fullName evidence="1">Uncharacterized protein</fullName>
    </submittedName>
</protein>
<reference evidence="1" key="1">
    <citation type="submission" date="2020-06" db="EMBL/GenBank/DDBJ databases">
        <title>WGS assembly of Ceratodon purpureus strain R40.</title>
        <authorList>
            <person name="Carey S.B."/>
            <person name="Jenkins J."/>
            <person name="Shu S."/>
            <person name="Lovell J.T."/>
            <person name="Sreedasyam A."/>
            <person name="Maumus F."/>
            <person name="Tiley G.P."/>
            <person name="Fernandez-Pozo N."/>
            <person name="Barry K."/>
            <person name="Chen C."/>
            <person name="Wang M."/>
            <person name="Lipzen A."/>
            <person name="Daum C."/>
            <person name="Saski C.A."/>
            <person name="Payton A.C."/>
            <person name="Mcbreen J.C."/>
            <person name="Conrad R.E."/>
            <person name="Kollar L.M."/>
            <person name="Olsson S."/>
            <person name="Huttunen S."/>
            <person name="Landis J.B."/>
            <person name="Wickett N.J."/>
            <person name="Johnson M.G."/>
            <person name="Rensing S.A."/>
            <person name="Grimwood J."/>
            <person name="Schmutz J."/>
            <person name="Mcdaniel S.F."/>
        </authorList>
    </citation>
    <scope>NUCLEOTIDE SEQUENCE</scope>
    <source>
        <strain evidence="1">R40</strain>
    </source>
</reference>
<evidence type="ECO:0000313" key="1">
    <source>
        <dbReference type="EMBL" id="KAG0588673.1"/>
    </source>
</evidence>
<dbReference type="EMBL" id="CM026422">
    <property type="protein sequence ID" value="KAG0588673.1"/>
    <property type="molecule type" value="Genomic_DNA"/>
</dbReference>
<accession>A0A8T0J1Y2</accession>
<keyword evidence="2" id="KW-1185">Reference proteome</keyword>
<proteinExistence type="predicted"/>
<dbReference type="Proteomes" id="UP000822688">
    <property type="component" value="Chromosome 2"/>
</dbReference>
<dbReference type="AlphaFoldDB" id="A0A8T0J1Y2"/>
<sequence>MLEFFNSFTLSDRAMCLTISELYPYDLVALTVLLFLQEHMLIRMYIIKRLTYFKGKPHTSMKPSRRIIPDLRQNLEHEFRSYLLSLQLHAITFSLGKQY</sequence>
<comment type="caution">
    <text evidence="1">The sequence shown here is derived from an EMBL/GenBank/DDBJ whole genome shotgun (WGS) entry which is preliminary data.</text>
</comment>
<gene>
    <name evidence="1" type="ORF">KC19_2G260400</name>
</gene>
<organism evidence="1 2">
    <name type="scientific">Ceratodon purpureus</name>
    <name type="common">Fire moss</name>
    <name type="synonym">Dicranum purpureum</name>
    <dbReference type="NCBI Taxonomy" id="3225"/>
    <lineage>
        <taxon>Eukaryota</taxon>
        <taxon>Viridiplantae</taxon>
        <taxon>Streptophyta</taxon>
        <taxon>Embryophyta</taxon>
        <taxon>Bryophyta</taxon>
        <taxon>Bryophytina</taxon>
        <taxon>Bryopsida</taxon>
        <taxon>Dicranidae</taxon>
        <taxon>Pseudoditrichales</taxon>
        <taxon>Ditrichaceae</taxon>
        <taxon>Ceratodon</taxon>
    </lineage>
</organism>
<evidence type="ECO:0000313" key="2">
    <source>
        <dbReference type="Proteomes" id="UP000822688"/>
    </source>
</evidence>